<comment type="similarity">
    <text evidence="1">Belongs to the short-chain dehydrogenases/reductases (SDR) family.</text>
</comment>
<evidence type="ECO:0000313" key="4">
    <source>
        <dbReference type="Proteomes" id="UP000520513"/>
    </source>
</evidence>
<dbReference type="Pfam" id="PF13561">
    <property type="entry name" value="adh_short_C2"/>
    <property type="match status" value="1"/>
</dbReference>
<gene>
    <name evidence="2" type="ORF">HF209_27265</name>
    <name evidence="3" type="ORF">HF257_23745</name>
</gene>
<dbReference type="InterPro" id="IPR002347">
    <property type="entry name" value="SDR_fam"/>
</dbReference>
<dbReference type="PANTHER" id="PTHR42879:SF6">
    <property type="entry name" value="NADPH-DEPENDENT REDUCTASE BACG"/>
    <property type="match status" value="1"/>
</dbReference>
<dbReference type="InterPro" id="IPR050259">
    <property type="entry name" value="SDR"/>
</dbReference>
<dbReference type="RefSeq" id="WP_185710145.1">
    <property type="nucleotide sequence ID" value="NZ_JAAXCY010000010.1"/>
</dbReference>
<dbReference type="Proteomes" id="UP000534677">
    <property type="component" value="Unassembled WGS sequence"/>
</dbReference>
<dbReference type="InterPro" id="IPR036291">
    <property type="entry name" value="NAD(P)-bd_dom_sf"/>
</dbReference>
<accession>A0A7X1AQV7</accession>
<dbReference type="AlphaFoldDB" id="A0A7X1AQV7"/>
<keyword evidence="5" id="KW-1185">Reference proteome</keyword>
<dbReference type="EMBL" id="JAAXCY010000010">
    <property type="protein sequence ID" value="MBC2409033.1"/>
    <property type="molecule type" value="Genomic_DNA"/>
</dbReference>
<proteinExistence type="inferred from homology"/>
<evidence type="ECO:0000313" key="2">
    <source>
        <dbReference type="EMBL" id="MBC2384649.1"/>
    </source>
</evidence>
<dbReference type="PROSITE" id="PS51257">
    <property type="entry name" value="PROKAR_LIPOPROTEIN"/>
    <property type="match status" value="1"/>
</dbReference>
<dbReference type="Gene3D" id="3.40.50.720">
    <property type="entry name" value="NAD(P)-binding Rossmann-like Domain"/>
    <property type="match status" value="1"/>
</dbReference>
<dbReference type="Proteomes" id="UP000520513">
    <property type="component" value="Unassembled WGS sequence"/>
</dbReference>
<sequence length="260" mass="28042">MDLGIKGRTAFISASSQGLGYACARSLAREGVTVILNGRDEQKLQRAADQLRTEVSGAKVLIVVADLSTTQGRAEIVEAIPEVDILVNNNAGPPPGRLQDWDETALLDALQANMIPAVQLMRAYIPGMQARGFGRIINITSAMVKSPHYIMGLSTSARTALTAISKAISVEVVKDNVTLNNLLPERIDTPRQEFMAQRLMKEQGVSHEDARRQIASTISAKRLGRPEEFGDACAFLCSSQASYISGQNLQLDGGSYEGLI</sequence>
<dbReference type="PANTHER" id="PTHR42879">
    <property type="entry name" value="3-OXOACYL-(ACYL-CARRIER-PROTEIN) REDUCTASE"/>
    <property type="match status" value="1"/>
</dbReference>
<dbReference type="PRINTS" id="PR00081">
    <property type="entry name" value="GDHRDH"/>
</dbReference>
<reference evidence="4 5" key="1">
    <citation type="submission" date="2020-04" db="EMBL/GenBank/DDBJ databases">
        <title>Pseudomonas crami sp. nov., a novel proteolytic bacterial species isolated from cream.</title>
        <authorList>
            <person name="Hofmann K."/>
            <person name="Woller A."/>
            <person name="Huptas C."/>
            <person name="Wenning M."/>
            <person name="Scherer S."/>
            <person name="Doll E.V."/>
        </authorList>
    </citation>
    <scope>NUCLEOTIDE SEQUENCE [LARGE SCALE GENOMIC DNA]</scope>
    <source>
        <strain evidence="2 5">WS 5096</strain>
        <strain evidence="3 4">WS 5106</strain>
    </source>
</reference>
<evidence type="ECO:0000313" key="3">
    <source>
        <dbReference type="EMBL" id="MBC2409033.1"/>
    </source>
</evidence>
<dbReference type="SUPFAM" id="SSF51735">
    <property type="entry name" value="NAD(P)-binding Rossmann-fold domains"/>
    <property type="match status" value="1"/>
</dbReference>
<name>A0A7X1AQV7_9PSED</name>
<evidence type="ECO:0000313" key="5">
    <source>
        <dbReference type="Proteomes" id="UP000534677"/>
    </source>
</evidence>
<protein>
    <submittedName>
        <fullName evidence="3">SDR family oxidoreductase</fullName>
    </submittedName>
</protein>
<organism evidence="3 4">
    <name type="scientific">Pseudomonas cremoris</name>
    <dbReference type="NCBI Taxonomy" id="2724178"/>
    <lineage>
        <taxon>Bacteria</taxon>
        <taxon>Pseudomonadati</taxon>
        <taxon>Pseudomonadota</taxon>
        <taxon>Gammaproteobacteria</taxon>
        <taxon>Pseudomonadales</taxon>
        <taxon>Pseudomonadaceae</taxon>
        <taxon>Pseudomonas</taxon>
    </lineage>
</organism>
<comment type="caution">
    <text evidence="3">The sequence shown here is derived from an EMBL/GenBank/DDBJ whole genome shotgun (WGS) entry which is preliminary data.</text>
</comment>
<dbReference type="EMBL" id="JAAXCZ010000019">
    <property type="protein sequence ID" value="MBC2384649.1"/>
    <property type="molecule type" value="Genomic_DNA"/>
</dbReference>
<evidence type="ECO:0000256" key="1">
    <source>
        <dbReference type="ARBA" id="ARBA00006484"/>
    </source>
</evidence>